<comment type="caution">
    <text evidence="2">The sequence shown here is derived from an EMBL/GenBank/DDBJ whole genome shotgun (WGS) entry which is preliminary data.</text>
</comment>
<reference evidence="2 3" key="1">
    <citation type="submission" date="2023-08" db="EMBL/GenBank/DDBJ databases">
        <authorList>
            <person name="Girao M."/>
            <person name="Carvalho M.F."/>
        </authorList>
    </citation>
    <scope>NUCLEOTIDE SEQUENCE [LARGE SCALE GENOMIC DNA]</scope>
    <source>
        <strain evidence="2 3">CT-R113</strain>
    </source>
</reference>
<evidence type="ECO:0000313" key="2">
    <source>
        <dbReference type="EMBL" id="MEE2040153.1"/>
    </source>
</evidence>
<evidence type="ECO:0000259" key="1">
    <source>
        <dbReference type="Pfam" id="PF19054"/>
    </source>
</evidence>
<name>A0ABU7KD39_9ACTN</name>
<dbReference type="Pfam" id="PF19054">
    <property type="entry name" value="DUF5753"/>
    <property type="match status" value="1"/>
</dbReference>
<evidence type="ECO:0000313" key="3">
    <source>
        <dbReference type="Proteomes" id="UP001356095"/>
    </source>
</evidence>
<dbReference type="EMBL" id="JAUZMY010000026">
    <property type="protein sequence ID" value="MEE2040153.1"/>
    <property type="molecule type" value="Genomic_DNA"/>
</dbReference>
<keyword evidence="3" id="KW-1185">Reference proteome</keyword>
<dbReference type="RefSeq" id="WP_330093923.1">
    <property type="nucleotide sequence ID" value="NZ_JAUZMY010000026.1"/>
</dbReference>
<dbReference type="Proteomes" id="UP001356095">
    <property type="component" value="Unassembled WGS sequence"/>
</dbReference>
<accession>A0ABU7KD39</accession>
<proteinExistence type="predicted"/>
<protein>
    <submittedName>
        <fullName evidence="2">Scr1 family TA system antitoxin-like transcriptional regulator</fullName>
    </submittedName>
</protein>
<organism evidence="2 3">
    <name type="scientific">Nocardiopsis codii</name>
    <dbReference type="NCBI Taxonomy" id="3065942"/>
    <lineage>
        <taxon>Bacteria</taxon>
        <taxon>Bacillati</taxon>
        <taxon>Actinomycetota</taxon>
        <taxon>Actinomycetes</taxon>
        <taxon>Streptosporangiales</taxon>
        <taxon>Nocardiopsidaceae</taxon>
        <taxon>Nocardiopsis</taxon>
    </lineage>
</organism>
<dbReference type="InterPro" id="IPR043917">
    <property type="entry name" value="DUF5753"/>
</dbReference>
<sequence length="177" mass="19896">MTTTAPEVFTGGQKALMAQEAVHATRQYSPGTVPGLLQTLDYATEVANALPHLSDDREDHIRLRMARGRQVRECTHLRHQFIVGAAVHDLDPHTPLMDAQRAHLADLDQLGHIDIRVRPARVVLTDPTGFTIRAGRVWIEAGDTYFVASDDVQQWVEEWGRLWEEAVPLSAYQQGQR</sequence>
<gene>
    <name evidence="2" type="ORF">Q8791_23330</name>
</gene>
<feature type="domain" description="DUF5753" evidence="1">
    <location>
        <begin position="17"/>
        <end position="168"/>
    </location>
</feature>